<name>A0A9X9X3Z7_9PROT</name>
<dbReference type="InterPro" id="IPR053146">
    <property type="entry name" value="QDO-like"/>
</dbReference>
<evidence type="ECO:0000313" key="3">
    <source>
        <dbReference type="Proteomes" id="UP001138751"/>
    </source>
</evidence>
<sequence>MGVRYDILLTAAESGGSVGVFKDTVPPGEGPPLHLHQREDEVFHILEGRFRLWCGDRRWDVGPGETALLPRGVPHTYRNIGDGPGRKLVVVTPGGFEAMFGVAAERGLRLPEDVAAFAELAGRRFGVELLGPPPQD</sequence>
<dbReference type="SUPFAM" id="SSF51182">
    <property type="entry name" value="RmlC-like cupins"/>
    <property type="match status" value="1"/>
</dbReference>
<dbReference type="InterPro" id="IPR014710">
    <property type="entry name" value="RmlC-like_jellyroll"/>
</dbReference>
<dbReference type="Proteomes" id="UP001138751">
    <property type="component" value="Unassembled WGS sequence"/>
</dbReference>
<organism evidence="2 3">
    <name type="scientific">Neoroseomonas soli</name>
    <dbReference type="NCBI Taxonomy" id="1081025"/>
    <lineage>
        <taxon>Bacteria</taxon>
        <taxon>Pseudomonadati</taxon>
        <taxon>Pseudomonadota</taxon>
        <taxon>Alphaproteobacteria</taxon>
        <taxon>Acetobacterales</taxon>
        <taxon>Acetobacteraceae</taxon>
        <taxon>Neoroseomonas</taxon>
    </lineage>
</organism>
<comment type="caution">
    <text evidence="2">The sequence shown here is derived from an EMBL/GenBank/DDBJ whole genome shotgun (WGS) entry which is preliminary data.</text>
</comment>
<dbReference type="InterPro" id="IPR013096">
    <property type="entry name" value="Cupin_2"/>
</dbReference>
<protein>
    <submittedName>
        <fullName evidence="2">Cupin domain-containing protein</fullName>
    </submittedName>
</protein>
<evidence type="ECO:0000259" key="1">
    <source>
        <dbReference type="Pfam" id="PF07883"/>
    </source>
</evidence>
<dbReference type="Pfam" id="PF07883">
    <property type="entry name" value="Cupin_2"/>
    <property type="match status" value="1"/>
</dbReference>
<proteinExistence type="predicted"/>
<gene>
    <name evidence="2" type="ORF">GXW76_23345</name>
</gene>
<reference evidence="2" key="2">
    <citation type="journal article" date="2021" name="Syst. Appl. Microbiol.">
        <title>Roseomonas hellenica sp. nov., isolated from roots of wild-growing Alkanna tinctoria.</title>
        <authorList>
            <person name="Rat A."/>
            <person name="Naranjo H.D."/>
            <person name="Lebbe L."/>
            <person name="Cnockaert M."/>
            <person name="Krigas N."/>
            <person name="Grigoriadou K."/>
            <person name="Maloupa E."/>
            <person name="Willems A."/>
        </authorList>
    </citation>
    <scope>NUCLEOTIDE SEQUENCE</scope>
    <source>
        <strain evidence="2">LMG 31231</strain>
    </source>
</reference>
<accession>A0A9X9X3Z7</accession>
<feature type="domain" description="Cupin type-2" evidence="1">
    <location>
        <begin position="24"/>
        <end position="90"/>
    </location>
</feature>
<reference evidence="2" key="1">
    <citation type="submission" date="2020-01" db="EMBL/GenBank/DDBJ databases">
        <authorList>
            <person name="Rat A."/>
        </authorList>
    </citation>
    <scope>NUCLEOTIDE SEQUENCE</scope>
    <source>
        <strain evidence="2">LMG 31231</strain>
    </source>
</reference>
<dbReference type="PANTHER" id="PTHR36440:SF1">
    <property type="entry name" value="PUTATIVE (AFU_ORTHOLOGUE AFUA_8G07350)-RELATED"/>
    <property type="match status" value="1"/>
</dbReference>
<dbReference type="InterPro" id="IPR011051">
    <property type="entry name" value="RmlC_Cupin_sf"/>
</dbReference>
<keyword evidence="3" id="KW-1185">Reference proteome</keyword>
<dbReference type="Gene3D" id="2.60.120.10">
    <property type="entry name" value="Jelly Rolls"/>
    <property type="match status" value="1"/>
</dbReference>
<evidence type="ECO:0000313" key="2">
    <source>
        <dbReference type="EMBL" id="MBR0674126.1"/>
    </source>
</evidence>
<dbReference type="AlphaFoldDB" id="A0A9X9X3Z7"/>
<dbReference type="PANTHER" id="PTHR36440">
    <property type="entry name" value="PUTATIVE (AFU_ORTHOLOGUE AFUA_8G07350)-RELATED"/>
    <property type="match status" value="1"/>
</dbReference>
<dbReference type="EMBL" id="JAAEDM010000116">
    <property type="protein sequence ID" value="MBR0674126.1"/>
    <property type="molecule type" value="Genomic_DNA"/>
</dbReference>